<comment type="subcellular location">
    <subcellularLocation>
        <location evidence="1">Membrane</location>
        <topology evidence="1">Multi-pass membrane protein</topology>
    </subcellularLocation>
</comment>
<feature type="transmembrane region" description="Helical" evidence="6">
    <location>
        <begin position="41"/>
        <end position="61"/>
    </location>
</feature>
<gene>
    <name evidence="8" type="ORF">HETSPECPRED_008371</name>
</gene>
<feature type="transmembrane region" description="Helical" evidence="6">
    <location>
        <begin position="93"/>
        <end position="112"/>
    </location>
</feature>
<evidence type="ECO:0000256" key="1">
    <source>
        <dbReference type="ARBA" id="ARBA00004141"/>
    </source>
</evidence>
<keyword evidence="2 6" id="KW-0812">Transmembrane</keyword>
<keyword evidence="9" id="KW-1185">Reference proteome</keyword>
<feature type="transmembrane region" description="Helical" evidence="6">
    <location>
        <begin position="204"/>
        <end position="224"/>
    </location>
</feature>
<dbReference type="Proteomes" id="UP000664521">
    <property type="component" value="Unassembled WGS sequence"/>
</dbReference>
<dbReference type="OrthoDB" id="5022096at2759"/>
<evidence type="ECO:0000256" key="3">
    <source>
        <dbReference type="ARBA" id="ARBA00022989"/>
    </source>
</evidence>
<evidence type="ECO:0000256" key="5">
    <source>
        <dbReference type="ARBA" id="ARBA00038359"/>
    </source>
</evidence>
<feature type="transmembrane region" description="Helical" evidence="6">
    <location>
        <begin position="164"/>
        <end position="192"/>
    </location>
</feature>
<dbReference type="InterPro" id="IPR052337">
    <property type="entry name" value="SAT4-like"/>
</dbReference>
<evidence type="ECO:0000313" key="9">
    <source>
        <dbReference type="Proteomes" id="UP000664521"/>
    </source>
</evidence>
<comment type="caution">
    <text evidence="8">The sequence shown here is derived from an EMBL/GenBank/DDBJ whole genome shotgun (WGS) entry which is preliminary data.</text>
</comment>
<evidence type="ECO:0000259" key="7">
    <source>
        <dbReference type="Pfam" id="PF20684"/>
    </source>
</evidence>
<evidence type="ECO:0000256" key="4">
    <source>
        <dbReference type="ARBA" id="ARBA00023136"/>
    </source>
</evidence>
<feature type="transmembrane region" description="Helical" evidence="6">
    <location>
        <begin position="244"/>
        <end position="264"/>
    </location>
</feature>
<feature type="transmembrane region" description="Helical" evidence="6">
    <location>
        <begin position="12"/>
        <end position="29"/>
    </location>
</feature>
<name>A0A8H3G0C8_9LECA</name>
<feature type="transmembrane region" description="Helical" evidence="6">
    <location>
        <begin position="124"/>
        <end position="144"/>
    </location>
</feature>
<dbReference type="PANTHER" id="PTHR33048">
    <property type="entry name" value="PTH11-LIKE INTEGRAL MEMBRANE PROTEIN (AFU_ORTHOLOGUE AFUA_5G11245)"/>
    <property type="match status" value="1"/>
</dbReference>
<dbReference type="GO" id="GO:0016020">
    <property type="term" value="C:membrane"/>
    <property type="evidence" value="ECO:0007669"/>
    <property type="project" value="UniProtKB-SubCell"/>
</dbReference>
<accession>A0A8H3G0C8</accession>
<sequence length="380" mass="43134">MASAQGNWESPINGLTTCFLVLVIIFLLLRLYTRIFIVRAFWWDDFTIILAVVGNTIGAGLDFVETSNGFGRHQQFLSHHSIREFRKYTYGEWIQTFATLMWTKVSICLFLMRIPRIKALRRTLQWAVAFLLFSNTILTTAWVMQCQPLHAAWDDQGTCMSTEALLKIVLVQAVISVVSDFSFAILPIIFLWRVQIDLKTKFGLWTLMCLGFITGAFCLVRTILNHQALPLDRTYDGIINWIWRLFEVTIGIIAACIPTLRPLYSKVVSILKGDKTDRNIRWNLGTHPSSQPEKWTANVEDVRCSESEEASDTVGAQDIINEGRATPPKGKRRDTMRDQLVDEGIIKTEANDIAATSSVIATKRRDDMGLGNEMDKYGIS</sequence>
<organism evidence="8 9">
    <name type="scientific">Heterodermia speciosa</name>
    <dbReference type="NCBI Taxonomy" id="116794"/>
    <lineage>
        <taxon>Eukaryota</taxon>
        <taxon>Fungi</taxon>
        <taxon>Dikarya</taxon>
        <taxon>Ascomycota</taxon>
        <taxon>Pezizomycotina</taxon>
        <taxon>Lecanoromycetes</taxon>
        <taxon>OSLEUM clade</taxon>
        <taxon>Lecanoromycetidae</taxon>
        <taxon>Caliciales</taxon>
        <taxon>Physciaceae</taxon>
        <taxon>Heterodermia</taxon>
    </lineage>
</organism>
<comment type="similarity">
    <text evidence="5">Belongs to the SAT4 family.</text>
</comment>
<evidence type="ECO:0000256" key="6">
    <source>
        <dbReference type="SAM" id="Phobius"/>
    </source>
</evidence>
<reference evidence="8" key="1">
    <citation type="submission" date="2021-03" db="EMBL/GenBank/DDBJ databases">
        <authorList>
            <person name="Tagirdzhanova G."/>
        </authorList>
    </citation>
    <scope>NUCLEOTIDE SEQUENCE</scope>
</reference>
<feature type="domain" description="Rhodopsin" evidence="7">
    <location>
        <begin position="29"/>
        <end position="265"/>
    </location>
</feature>
<evidence type="ECO:0000313" key="8">
    <source>
        <dbReference type="EMBL" id="CAF9932474.1"/>
    </source>
</evidence>
<proteinExistence type="inferred from homology"/>
<keyword evidence="3 6" id="KW-1133">Transmembrane helix</keyword>
<dbReference type="InterPro" id="IPR049326">
    <property type="entry name" value="Rhodopsin_dom_fungi"/>
</dbReference>
<protein>
    <recommendedName>
        <fullName evidence="7">Rhodopsin domain-containing protein</fullName>
    </recommendedName>
</protein>
<dbReference type="Pfam" id="PF20684">
    <property type="entry name" value="Fung_rhodopsin"/>
    <property type="match status" value="1"/>
</dbReference>
<dbReference type="AlphaFoldDB" id="A0A8H3G0C8"/>
<keyword evidence="4 6" id="KW-0472">Membrane</keyword>
<evidence type="ECO:0000256" key="2">
    <source>
        <dbReference type="ARBA" id="ARBA00022692"/>
    </source>
</evidence>
<dbReference type="EMBL" id="CAJPDS010000063">
    <property type="protein sequence ID" value="CAF9932474.1"/>
    <property type="molecule type" value="Genomic_DNA"/>
</dbReference>
<dbReference type="PANTHER" id="PTHR33048:SF47">
    <property type="entry name" value="INTEGRAL MEMBRANE PROTEIN-RELATED"/>
    <property type="match status" value="1"/>
</dbReference>